<sequence length="161" mass="17421">MFSTKALGGAHLLGYSLVFGATCYQSFYAGIMAYKALNLDNFSALQNRLFPGYFGLQTAGSAFLMLTVPFVATRCHKVALGISLVSALINLVVILPKSQRVSAARAAQAAAEGKSWRDPEISDELRALNKQFGHLHRISVLLNFATVFSLGYYGIKLGGRL</sequence>
<dbReference type="AlphaFoldDB" id="A0A2T0FE30"/>
<dbReference type="RefSeq" id="XP_024663198.1">
    <property type="nucleotide sequence ID" value="XM_024807430.1"/>
</dbReference>
<dbReference type="PANTHER" id="PTHR23241">
    <property type="entry name" value="LATE EMBRYOGENESIS ABUNDANT PLANTS LEA-RELATED"/>
    <property type="match status" value="1"/>
</dbReference>
<reference evidence="7 8" key="1">
    <citation type="submission" date="2017-04" db="EMBL/GenBank/DDBJ databases">
        <title>Genome sequencing of [Candida] sorbophila.</title>
        <authorList>
            <person name="Ahn J.O."/>
        </authorList>
    </citation>
    <scope>NUCLEOTIDE SEQUENCE [LARGE SCALE GENOMIC DNA]</scope>
    <source>
        <strain evidence="7 8">DS02</strain>
    </source>
</reference>
<feature type="transmembrane region" description="Helical" evidence="5">
    <location>
        <begin position="49"/>
        <end position="72"/>
    </location>
</feature>
<evidence type="ECO:0000313" key="7">
    <source>
        <dbReference type="EMBL" id="PRT53252.1"/>
    </source>
</evidence>
<keyword evidence="8" id="KW-1185">Reference proteome</keyword>
<evidence type="ECO:0000256" key="1">
    <source>
        <dbReference type="ARBA" id="ARBA00004370"/>
    </source>
</evidence>
<keyword evidence="4 5" id="KW-0472">Membrane</keyword>
<keyword evidence="2 5" id="KW-0812">Transmembrane</keyword>
<feature type="domain" description="TMEM205-like" evidence="6">
    <location>
        <begin position="13"/>
        <end position="105"/>
    </location>
</feature>
<dbReference type="PANTHER" id="PTHR23241:SF102">
    <property type="entry name" value="LD23009P"/>
    <property type="match status" value="1"/>
</dbReference>
<evidence type="ECO:0000256" key="5">
    <source>
        <dbReference type="SAM" id="Phobius"/>
    </source>
</evidence>
<comment type="subcellular location">
    <subcellularLocation>
        <location evidence="1">Membrane</location>
    </subcellularLocation>
</comment>
<proteinExistence type="predicted"/>
<feature type="transmembrane region" description="Helical" evidence="5">
    <location>
        <begin position="135"/>
        <end position="155"/>
    </location>
</feature>
<name>A0A2T0FE30_9ASCO</name>
<organism evidence="7 8">
    <name type="scientific">Wickerhamiella sorbophila</name>
    <dbReference type="NCBI Taxonomy" id="45607"/>
    <lineage>
        <taxon>Eukaryota</taxon>
        <taxon>Fungi</taxon>
        <taxon>Dikarya</taxon>
        <taxon>Ascomycota</taxon>
        <taxon>Saccharomycotina</taxon>
        <taxon>Dipodascomycetes</taxon>
        <taxon>Dipodascales</taxon>
        <taxon>Trichomonascaceae</taxon>
        <taxon>Wickerhamiella</taxon>
    </lineage>
</organism>
<dbReference type="EMBL" id="NDIQ01000001">
    <property type="protein sequence ID" value="PRT53252.1"/>
    <property type="molecule type" value="Genomic_DNA"/>
</dbReference>
<comment type="caution">
    <text evidence="7">The sequence shown here is derived from an EMBL/GenBank/DDBJ whole genome shotgun (WGS) entry which is preliminary data.</text>
</comment>
<evidence type="ECO:0000256" key="2">
    <source>
        <dbReference type="ARBA" id="ARBA00022692"/>
    </source>
</evidence>
<dbReference type="GeneID" id="36514621"/>
<dbReference type="OrthoDB" id="1641132at2759"/>
<dbReference type="GO" id="GO:0016020">
    <property type="term" value="C:membrane"/>
    <property type="evidence" value="ECO:0007669"/>
    <property type="project" value="UniProtKB-SubCell"/>
</dbReference>
<dbReference type="Pfam" id="PF13664">
    <property type="entry name" value="DUF4149"/>
    <property type="match status" value="1"/>
</dbReference>
<dbReference type="InterPro" id="IPR025423">
    <property type="entry name" value="TMEM205-like"/>
</dbReference>
<evidence type="ECO:0000313" key="8">
    <source>
        <dbReference type="Proteomes" id="UP000238350"/>
    </source>
</evidence>
<accession>A0A2T0FE30</accession>
<protein>
    <recommendedName>
        <fullName evidence="6">TMEM205-like domain-containing protein</fullName>
    </recommendedName>
</protein>
<dbReference type="InterPro" id="IPR053009">
    <property type="entry name" value="Xanthocillin_Biosynth-Assoc"/>
</dbReference>
<dbReference type="STRING" id="45607.A0A2T0FE30"/>
<evidence type="ECO:0000256" key="3">
    <source>
        <dbReference type="ARBA" id="ARBA00022989"/>
    </source>
</evidence>
<feature type="transmembrane region" description="Helical" evidence="5">
    <location>
        <begin position="78"/>
        <end position="95"/>
    </location>
</feature>
<evidence type="ECO:0000256" key="4">
    <source>
        <dbReference type="ARBA" id="ARBA00023136"/>
    </source>
</evidence>
<evidence type="ECO:0000259" key="6">
    <source>
        <dbReference type="Pfam" id="PF13664"/>
    </source>
</evidence>
<dbReference type="Proteomes" id="UP000238350">
    <property type="component" value="Unassembled WGS sequence"/>
</dbReference>
<feature type="transmembrane region" description="Helical" evidence="5">
    <location>
        <begin position="12"/>
        <end position="37"/>
    </location>
</feature>
<gene>
    <name evidence="7" type="ORF">B9G98_00872</name>
</gene>
<keyword evidence="3 5" id="KW-1133">Transmembrane helix</keyword>